<dbReference type="EMBL" id="KQ419905">
    <property type="protein sequence ID" value="KOF82037.1"/>
    <property type="molecule type" value="Genomic_DNA"/>
</dbReference>
<reference evidence="1" key="1">
    <citation type="submission" date="2015-07" db="EMBL/GenBank/DDBJ databases">
        <title>MeaNS - Measles Nucleotide Surveillance Program.</title>
        <authorList>
            <person name="Tran T."/>
            <person name="Druce J."/>
        </authorList>
    </citation>
    <scope>NUCLEOTIDE SEQUENCE</scope>
    <source>
        <strain evidence="1">UCB-OBI-ISO-001</strain>
        <tissue evidence="1">Gonad</tissue>
    </source>
</reference>
<name>A0A0L8GYL7_OCTBM</name>
<organism evidence="1">
    <name type="scientific">Octopus bimaculoides</name>
    <name type="common">California two-spotted octopus</name>
    <dbReference type="NCBI Taxonomy" id="37653"/>
    <lineage>
        <taxon>Eukaryota</taxon>
        <taxon>Metazoa</taxon>
        <taxon>Spiralia</taxon>
        <taxon>Lophotrochozoa</taxon>
        <taxon>Mollusca</taxon>
        <taxon>Cephalopoda</taxon>
        <taxon>Coleoidea</taxon>
        <taxon>Octopodiformes</taxon>
        <taxon>Octopoda</taxon>
        <taxon>Incirrata</taxon>
        <taxon>Octopodidae</taxon>
        <taxon>Octopus</taxon>
    </lineage>
</organism>
<proteinExistence type="predicted"/>
<gene>
    <name evidence="1" type="ORF">OCBIM_22025797mg</name>
</gene>
<dbReference type="AlphaFoldDB" id="A0A0L8GYL7"/>
<evidence type="ECO:0000313" key="1">
    <source>
        <dbReference type="EMBL" id="KOF82037.1"/>
    </source>
</evidence>
<accession>A0A0L8GYL7</accession>
<protein>
    <submittedName>
        <fullName evidence="1">Uncharacterized protein</fullName>
    </submittedName>
</protein>
<sequence length="30" mass="3585">MRVSYKSTCPLIAFYFIRDHQDGQRVRSPL</sequence>